<dbReference type="RefSeq" id="WP_327600596.1">
    <property type="nucleotide sequence ID" value="NZ_JAYXHS010000003.1"/>
</dbReference>
<keyword evidence="3" id="KW-1185">Reference proteome</keyword>
<dbReference type="PANTHER" id="PTHR42782">
    <property type="entry name" value="SI:CH73-314G15.3"/>
    <property type="match status" value="1"/>
</dbReference>
<gene>
    <name evidence="2" type="ORF">VVD49_16570</name>
</gene>
<comment type="caution">
    <text evidence="2">The sequence shown here is derived from an EMBL/GenBank/DDBJ whole genome shotgun (WGS) entry which is preliminary data.</text>
</comment>
<evidence type="ECO:0000256" key="1">
    <source>
        <dbReference type="SAM" id="MobiDB-lite"/>
    </source>
</evidence>
<sequence>MNVEALALAALMCPTPQQKCALTTALRARWRAGELSRSGLPATGRVEVPGRPPRPELVSPDQVPRRSPHTVPGRAALVHAVAHIEFNAIDLALDCVLRFSAEGDEFVTQWLSVASEEAHHFSLLCARLHALGYAYGDFTAHNGLWDMAVKTDDDFLARMALVPRLLEARGLDATPLIQAKLRQVGDTETLDILDIILRDEIGHVAIGDRWFRVECARRGLEPEMEFRRLIAHFGALPPRPPLNVEARLAAGFSPAELERFEDFRR</sequence>
<dbReference type="EMBL" id="JAYXHS010000003">
    <property type="protein sequence ID" value="MEC5387346.1"/>
    <property type="molecule type" value="Genomic_DNA"/>
</dbReference>
<feature type="region of interest" description="Disordered" evidence="1">
    <location>
        <begin position="41"/>
        <end position="70"/>
    </location>
</feature>
<protein>
    <submittedName>
        <fullName evidence="2">Ferritin-like domain-containing protein</fullName>
    </submittedName>
</protein>
<reference evidence="2 3" key="1">
    <citation type="submission" date="2024-01" db="EMBL/GenBank/DDBJ databases">
        <title>Uliginosibacterium soil sp. nov.</title>
        <authorList>
            <person name="Lv Y."/>
        </authorList>
    </citation>
    <scope>NUCLEOTIDE SEQUENCE [LARGE SCALE GENOMIC DNA]</scope>
    <source>
        <strain evidence="2 3">H3</strain>
    </source>
</reference>
<proteinExistence type="predicted"/>
<evidence type="ECO:0000313" key="2">
    <source>
        <dbReference type="EMBL" id="MEC5387346.1"/>
    </source>
</evidence>
<dbReference type="InterPro" id="IPR011197">
    <property type="entry name" value="UCP012318"/>
</dbReference>
<name>A0ABU6K6M6_9RHOO</name>
<dbReference type="Pfam" id="PF04305">
    <property type="entry name" value="DUF455"/>
    <property type="match status" value="1"/>
</dbReference>
<dbReference type="Proteomes" id="UP001331561">
    <property type="component" value="Unassembled WGS sequence"/>
</dbReference>
<dbReference type="InterPro" id="IPR007402">
    <property type="entry name" value="DUF455"/>
</dbReference>
<dbReference type="PANTHER" id="PTHR42782:SF4">
    <property type="entry name" value="DUF455 DOMAIN-CONTAINING PROTEIN"/>
    <property type="match status" value="1"/>
</dbReference>
<dbReference type="InterPro" id="IPR009078">
    <property type="entry name" value="Ferritin-like_SF"/>
</dbReference>
<evidence type="ECO:0000313" key="3">
    <source>
        <dbReference type="Proteomes" id="UP001331561"/>
    </source>
</evidence>
<dbReference type="CDD" id="cd00657">
    <property type="entry name" value="Ferritin_like"/>
    <property type="match status" value="1"/>
</dbReference>
<accession>A0ABU6K6M6</accession>
<organism evidence="2 3">
    <name type="scientific">Uliginosibacterium silvisoli</name>
    <dbReference type="NCBI Taxonomy" id="3114758"/>
    <lineage>
        <taxon>Bacteria</taxon>
        <taxon>Pseudomonadati</taxon>
        <taxon>Pseudomonadota</taxon>
        <taxon>Betaproteobacteria</taxon>
        <taxon>Rhodocyclales</taxon>
        <taxon>Zoogloeaceae</taxon>
        <taxon>Uliginosibacterium</taxon>
    </lineage>
</organism>
<dbReference type="SUPFAM" id="SSF47240">
    <property type="entry name" value="Ferritin-like"/>
    <property type="match status" value="1"/>
</dbReference>
<dbReference type="PIRSF" id="PIRSF012318">
    <property type="entry name" value="UCP012318"/>
    <property type="match status" value="1"/>
</dbReference>